<keyword evidence="1" id="KW-0808">Transferase</keyword>
<protein>
    <submittedName>
        <fullName evidence="1">3-oxoacyl-[acyl-carrier-protein] synthase 3</fullName>
        <ecNumber evidence="1">2.3.1.180</ecNumber>
    </submittedName>
</protein>
<reference evidence="1 2" key="1">
    <citation type="submission" date="2018-06" db="EMBL/GenBank/DDBJ databases">
        <authorList>
            <consortium name="Pathogen Informatics"/>
            <person name="Doyle S."/>
        </authorList>
    </citation>
    <scope>NUCLEOTIDE SEQUENCE [LARGE SCALE GENOMIC DNA]</scope>
    <source>
        <strain evidence="1 2">NCTC13645</strain>
    </source>
</reference>
<name>A0A380P8F7_WEIVI</name>
<dbReference type="InterPro" id="IPR016039">
    <property type="entry name" value="Thiolase-like"/>
</dbReference>
<dbReference type="Gene3D" id="3.40.47.10">
    <property type="match status" value="1"/>
</dbReference>
<accession>A0A380P8F7</accession>
<evidence type="ECO:0000313" key="1">
    <source>
        <dbReference type="EMBL" id="SUP61114.1"/>
    </source>
</evidence>
<sequence>MMDTSDEWIKSRTGIRQRHITQGQTTTDLAYAVAQSY</sequence>
<dbReference type="Proteomes" id="UP000254621">
    <property type="component" value="Unassembled WGS sequence"/>
</dbReference>
<evidence type="ECO:0000313" key="2">
    <source>
        <dbReference type="Proteomes" id="UP000254621"/>
    </source>
</evidence>
<dbReference type="GO" id="GO:0033818">
    <property type="term" value="F:beta-ketoacyl-acyl-carrier-protein synthase III activity"/>
    <property type="evidence" value="ECO:0007669"/>
    <property type="project" value="UniProtKB-EC"/>
</dbReference>
<dbReference type="EC" id="2.3.1.180" evidence="1"/>
<dbReference type="AlphaFoldDB" id="A0A380P8F7"/>
<organism evidence="1 2">
    <name type="scientific">Weissella viridescens</name>
    <name type="common">Lactobacillus viridescens</name>
    <dbReference type="NCBI Taxonomy" id="1629"/>
    <lineage>
        <taxon>Bacteria</taxon>
        <taxon>Bacillati</taxon>
        <taxon>Bacillota</taxon>
        <taxon>Bacilli</taxon>
        <taxon>Lactobacillales</taxon>
        <taxon>Lactobacillaceae</taxon>
        <taxon>Weissella</taxon>
    </lineage>
</organism>
<proteinExistence type="predicted"/>
<keyword evidence="1" id="KW-0012">Acyltransferase</keyword>
<dbReference type="EMBL" id="UHIV01000006">
    <property type="protein sequence ID" value="SUP61114.1"/>
    <property type="molecule type" value="Genomic_DNA"/>
</dbReference>
<gene>
    <name evidence="1" type="primary">fabH_2</name>
    <name evidence="1" type="ORF">NCTC13645_02246</name>
</gene>